<organism evidence="2 3">
    <name type="scientific">Nocardiopsis ansamitocini</name>
    <dbReference type="NCBI Taxonomy" id="1670832"/>
    <lineage>
        <taxon>Bacteria</taxon>
        <taxon>Bacillati</taxon>
        <taxon>Actinomycetota</taxon>
        <taxon>Actinomycetes</taxon>
        <taxon>Streptosporangiales</taxon>
        <taxon>Nocardiopsidaceae</taxon>
        <taxon>Nocardiopsis</taxon>
    </lineage>
</organism>
<proteinExistence type="predicted"/>
<evidence type="ECO:0000313" key="3">
    <source>
        <dbReference type="Proteomes" id="UP001165092"/>
    </source>
</evidence>
<dbReference type="Proteomes" id="UP001165092">
    <property type="component" value="Unassembled WGS sequence"/>
</dbReference>
<evidence type="ECO:0000313" key="2">
    <source>
        <dbReference type="EMBL" id="GLU49733.1"/>
    </source>
</evidence>
<accession>A0A9W6PA23</accession>
<name>A0A9W6PA23_9ACTN</name>
<comment type="caution">
    <text evidence="2">The sequence shown here is derived from an EMBL/GenBank/DDBJ whole genome shotgun (WGS) entry which is preliminary data.</text>
</comment>
<reference evidence="2" key="1">
    <citation type="submission" date="2023-02" db="EMBL/GenBank/DDBJ databases">
        <title>Nocardiopsis ansamitocini NBRC 112285.</title>
        <authorList>
            <person name="Ichikawa N."/>
            <person name="Sato H."/>
            <person name="Tonouchi N."/>
        </authorList>
    </citation>
    <scope>NUCLEOTIDE SEQUENCE</scope>
    <source>
        <strain evidence="2">NBRC 112285</strain>
    </source>
</reference>
<dbReference type="AlphaFoldDB" id="A0A9W6PA23"/>
<sequence>MGRGLRFRQAPTGRATGRGIDPGTPDAASVGTRGPFTWRLVAPAARPEQARTGAGRNHR</sequence>
<protein>
    <submittedName>
        <fullName evidence="2">Uncharacterized protein</fullName>
    </submittedName>
</protein>
<keyword evidence="3" id="KW-1185">Reference proteome</keyword>
<dbReference type="EMBL" id="BSQG01000009">
    <property type="protein sequence ID" value="GLU49733.1"/>
    <property type="molecule type" value="Genomic_DNA"/>
</dbReference>
<evidence type="ECO:0000256" key="1">
    <source>
        <dbReference type="SAM" id="MobiDB-lite"/>
    </source>
</evidence>
<feature type="region of interest" description="Disordered" evidence="1">
    <location>
        <begin position="1"/>
        <end position="34"/>
    </location>
</feature>
<gene>
    <name evidence="2" type="ORF">Nans01_40840</name>
</gene>